<accession>A0A1V9Z8P5</accession>
<evidence type="ECO:0000259" key="3">
    <source>
        <dbReference type="Pfam" id="PF23337"/>
    </source>
</evidence>
<evidence type="ECO:0008006" key="8">
    <source>
        <dbReference type="Google" id="ProtNLM"/>
    </source>
</evidence>
<feature type="domain" description="PTHB1 C-terminal helix bundle" evidence="5">
    <location>
        <begin position="781"/>
        <end position="852"/>
    </location>
</feature>
<evidence type="ECO:0000259" key="4">
    <source>
        <dbReference type="Pfam" id="PF23338"/>
    </source>
</evidence>
<dbReference type="STRING" id="74557.A0A1V9Z8P5"/>
<protein>
    <recommendedName>
        <fullName evidence="8">PTHB1 N-terminal domain-containing protein</fullName>
    </recommendedName>
</protein>
<evidence type="ECO:0000313" key="7">
    <source>
        <dbReference type="Proteomes" id="UP000243217"/>
    </source>
</evidence>
<dbReference type="Pfam" id="PF23339">
    <property type="entry name" value="PTHB1_CtH"/>
    <property type="match status" value="1"/>
</dbReference>
<feature type="domain" description="PTHB1 hairpin" evidence="4">
    <location>
        <begin position="672"/>
        <end position="773"/>
    </location>
</feature>
<gene>
    <name evidence="6" type="ORF">THRCLA_08223</name>
</gene>
<dbReference type="AlphaFoldDB" id="A0A1V9Z8P5"/>
<dbReference type="GO" id="GO:0060271">
    <property type="term" value="P:cilium assembly"/>
    <property type="evidence" value="ECO:0007669"/>
    <property type="project" value="TreeGrafter"/>
</dbReference>
<organism evidence="6 7">
    <name type="scientific">Thraustotheca clavata</name>
    <dbReference type="NCBI Taxonomy" id="74557"/>
    <lineage>
        <taxon>Eukaryota</taxon>
        <taxon>Sar</taxon>
        <taxon>Stramenopiles</taxon>
        <taxon>Oomycota</taxon>
        <taxon>Saprolegniomycetes</taxon>
        <taxon>Saprolegniales</taxon>
        <taxon>Achlyaceae</taxon>
        <taxon>Thraustotheca</taxon>
    </lineage>
</organism>
<dbReference type="InterPro" id="IPR028074">
    <property type="entry name" value="PHTB1_GAE_dom"/>
</dbReference>
<proteinExistence type="predicted"/>
<dbReference type="InterPro" id="IPR055363">
    <property type="entry name" value="PTHB1_hp_dom"/>
</dbReference>
<feature type="domain" description="PTHB1 N-terminal" evidence="1">
    <location>
        <begin position="1"/>
        <end position="374"/>
    </location>
</feature>
<evidence type="ECO:0000313" key="6">
    <source>
        <dbReference type="EMBL" id="OQR94210.1"/>
    </source>
</evidence>
<dbReference type="InterPro" id="IPR055362">
    <property type="entry name" value="PTHB1_pf_dom"/>
</dbReference>
<dbReference type="Pfam" id="PF23338">
    <property type="entry name" value="PTHB1_hp"/>
    <property type="match status" value="1"/>
</dbReference>
<name>A0A1V9Z8P5_9STRA</name>
<dbReference type="PANTHER" id="PTHR20991:SF0">
    <property type="entry name" value="PROTEIN PTHB1"/>
    <property type="match status" value="1"/>
</dbReference>
<dbReference type="PANTHER" id="PTHR20991">
    <property type="entry name" value="PARATHYROID HORMONE-RESPONSIVE B1 GENE"/>
    <property type="match status" value="1"/>
</dbReference>
<dbReference type="OrthoDB" id="10262646at2759"/>
<dbReference type="GO" id="GO:0016020">
    <property type="term" value="C:membrane"/>
    <property type="evidence" value="ECO:0007669"/>
    <property type="project" value="TreeGrafter"/>
</dbReference>
<dbReference type="Pfam" id="PF14727">
    <property type="entry name" value="PHTB1_N"/>
    <property type="match status" value="1"/>
</dbReference>
<feature type="domain" description="PTHB1 GAE" evidence="2">
    <location>
        <begin position="462"/>
        <end position="548"/>
    </location>
</feature>
<dbReference type="InterPro" id="IPR055364">
    <property type="entry name" value="PTHB1_CtH_dom"/>
</dbReference>
<comment type="caution">
    <text evidence="6">The sequence shown here is derived from an EMBL/GenBank/DDBJ whole genome shotgun (WGS) entry which is preliminary data.</text>
</comment>
<dbReference type="Pfam" id="PF23337">
    <property type="entry name" value="PTHB1_pf"/>
    <property type="match status" value="1"/>
</dbReference>
<evidence type="ECO:0000259" key="5">
    <source>
        <dbReference type="Pfam" id="PF23339"/>
    </source>
</evidence>
<evidence type="ECO:0000259" key="1">
    <source>
        <dbReference type="Pfam" id="PF14727"/>
    </source>
</evidence>
<dbReference type="GO" id="GO:0034464">
    <property type="term" value="C:BBSome"/>
    <property type="evidence" value="ECO:0007669"/>
    <property type="project" value="InterPro"/>
</dbReference>
<dbReference type="Pfam" id="PF14728">
    <property type="entry name" value="PTHB1_GAE"/>
    <property type="match status" value="1"/>
</dbReference>
<dbReference type="EMBL" id="JNBS01002198">
    <property type="protein sequence ID" value="OQR94210.1"/>
    <property type="molecule type" value="Genomic_DNA"/>
</dbReference>
<dbReference type="InterPro" id="IPR028073">
    <property type="entry name" value="PHTB1_N_dom"/>
</dbReference>
<dbReference type="InterPro" id="IPR026511">
    <property type="entry name" value="PTHB1"/>
</dbReference>
<evidence type="ECO:0000259" key="2">
    <source>
        <dbReference type="Pfam" id="PF14728"/>
    </source>
</evidence>
<reference evidence="6 7" key="1">
    <citation type="journal article" date="2014" name="Genome Biol. Evol.">
        <title>The secreted proteins of Achlya hypogyna and Thraustotheca clavata identify the ancestral oomycete secretome and reveal gene acquisitions by horizontal gene transfer.</title>
        <authorList>
            <person name="Misner I."/>
            <person name="Blouin N."/>
            <person name="Leonard G."/>
            <person name="Richards T.A."/>
            <person name="Lane C.E."/>
        </authorList>
    </citation>
    <scope>NUCLEOTIDE SEQUENCE [LARGE SCALE GENOMIC DNA]</scope>
    <source>
        <strain evidence="6 7">ATCC 34112</strain>
    </source>
</reference>
<feature type="domain" description="PTHB1 platform" evidence="3">
    <location>
        <begin position="551"/>
        <end position="660"/>
    </location>
</feature>
<sequence>MSLFQAREWWAVSAGIQEEYTHGAIALGNVDNDTEHRHLKIVVGSLHGMLRVYYPTQAEFKIEHLLLEEQLEHPILQVEVGNFIPHCKLLGIAVLHPKMLVVYMLEGVGGSGMAASYFKLTKKYEHHLGIDGEHFTAYNMTFGHFGGARDQDQLVVQALDGRLQFFELDRFAFMQQLSTCLVPGVLAYAESIDSILTASSDLCIECYRYQILATSLLKKKKNDDEDAKGVTAAKSLHAEWRTNLGETVLDIKLGRFSTLSKSFDIVVLCEFTLFCLRPSGEIIFQKRLGFHPSAATLYLTDSRSDDESSSQCNIILGTHAKQWMIYNGANLIWSALAPTVSTALAVGNMGGNPGMIVNLDDQGHLSVNYLGTDPPSSTVVAASETKEINYEEMDEEHRTLLNIIRRSQGERRTEPKERILIRAQVPAIFDATGQHYDEDCAKGNRADDDIVLGPDQNPLQITMRVYVTYTGSNIIPNVTLALTVPQNVVLMSESTIHIDAVDGRSSTPLIVPVLLRPSSRAMPLSLEVTISAAYTLESGQPRTSICAVKLPMCMMCRLVPPVKTSTFKFTLDTNQAPPLLADLFQDMLTQPGSTPDWAKQVTGSTANVLSFQYYNGIDVTILVSKNAGRYRIQSSELDALWMVSNELVERLQLLYEASGEDQTPLEIQYQDPLPLADFFGAIDEHFQLRKSVNDLKAEINDRAHEFRVIQKRLLVRFKDRNPSPLNALDLLLHNTYHQILELSKQMEVTQNKLELAANRLSCSVSLLLMLMRYKFALDGPNFSILAAHLSPMISNEDEMGWEEMTEAAVTELLKTSLKSGNKDHTAVLAPEIGFLPDTKKLKKHITIVCDRLGKGALFIGNRNKGDDDNDAKNTE</sequence>
<dbReference type="Proteomes" id="UP000243217">
    <property type="component" value="Unassembled WGS sequence"/>
</dbReference>
<keyword evidence="7" id="KW-1185">Reference proteome</keyword>